<protein>
    <submittedName>
        <fullName evidence="1">Uncharacterized protein</fullName>
    </submittedName>
</protein>
<evidence type="ECO:0000313" key="2">
    <source>
        <dbReference type="Proteomes" id="UP000241463"/>
    </source>
</evidence>
<dbReference type="RefSeq" id="YP_009798041.1">
    <property type="nucleotide sequence ID" value="NC_047924.1"/>
</dbReference>
<organism evidence="1 2">
    <name type="scientific">Lactobacillus phage Bacchae</name>
    <dbReference type="NCBI Taxonomy" id="2079429"/>
    <lineage>
        <taxon>Viruses</taxon>
        <taxon>Duplodnaviria</taxon>
        <taxon>Heunggongvirae</taxon>
        <taxon>Uroviricota</taxon>
        <taxon>Caudoviricetes</taxon>
        <taxon>Herelleviridae</taxon>
        <taxon>Harbinvirus</taxon>
        <taxon>Harbinvirus bacchae</taxon>
    </lineage>
</organism>
<keyword evidence="2" id="KW-1185">Reference proteome</keyword>
<proteinExistence type="predicted"/>
<evidence type="ECO:0000313" key="1">
    <source>
        <dbReference type="EMBL" id="AUV59937.1"/>
    </source>
</evidence>
<accession>A0A2K9VCJ5</accession>
<dbReference type="KEGG" id="vg:54988471"/>
<dbReference type="Proteomes" id="UP000241463">
    <property type="component" value="Segment"/>
</dbReference>
<dbReference type="EMBL" id="MG765277">
    <property type="protein sequence ID" value="AUV59937.1"/>
    <property type="molecule type" value="Genomic_DNA"/>
</dbReference>
<reference evidence="1 2" key="1">
    <citation type="submission" date="2018-01" db="EMBL/GenBank/DDBJ databases">
        <title>Lactobacillus phages that infect wine-derived L. plantarum strains.</title>
        <authorList>
            <person name="Kyrkou I."/>
            <person name="Hestbjerg Hansen L."/>
        </authorList>
    </citation>
    <scope>NUCLEOTIDE SEQUENCE [LARGE SCALE GENOMIC DNA]</scope>
</reference>
<dbReference type="GeneID" id="54988471"/>
<sequence length="279" mass="31566">MENYIENNIKLITNSKATPFATPLRTVKGLVTVLKTLHHEALTNPSHQYVDESMVTIQISPEEVWNISPKRFKKDYSVNDTRNAIRMLSLAGMLVPCTWTLLNYGAKDEKMAIVHKNNDESGYIGLPSVYMIPDLSYYDNLHCDRITRSFNIKTPLTYLSLSAAYDYNTANFVYGNLNNWGIPSPTVNQAEKLVHLVDVKGVVTLEESKKYLVPSKFPKGYVPPTSNSYFVSQLNALKMTGWLHSQGVFFDTASKVNPVLTKDISRNSKVLYTRSSIKR</sequence>
<name>A0A2K9VCJ5_9CAUD</name>